<keyword evidence="4" id="KW-0804">Transcription</keyword>
<dbReference type="PROSITE" id="PS50045">
    <property type="entry name" value="SIGMA54_INTERACT_4"/>
    <property type="match status" value="1"/>
</dbReference>
<dbReference type="SUPFAM" id="SSF46689">
    <property type="entry name" value="Homeodomain-like"/>
    <property type="match status" value="1"/>
</dbReference>
<dbReference type="Gene3D" id="1.10.8.60">
    <property type="match status" value="1"/>
</dbReference>
<evidence type="ECO:0000256" key="4">
    <source>
        <dbReference type="ARBA" id="ARBA00023163"/>
    </source>
</evidence>
<dbReference type="PANTHER" id="PTHR32071">
    <property type="entry name" value="TRANSCRIPTIONAL REGULATORY PROTEIN"/>
    <property type="match status" value="1"/>
</dbReference>
<evidence type="ECO:0000256" key="3">
    <source>
        <dbReference type="ARBA" id="ARBA00023015"/>
    </source>
</evidence>
<dbReference type="InterPro" id="IPR002197">
    <property type="entry name" value="HTH_Fis"/>
</dbReference>
<dbReference type="PROSITE" id="PS00688">
    <property type="entry name" value="SIGMA54_INTERACT_3"/>
    <property type="match status" value="1"/>
</dbReference>
<dbReference type="GO" id="GO:0005524">
    <property type="term" value="F:ATP binding"/>
    <property type="evidence" value="ECO:0007669"/>
    <property type="project" value="UniProtKB-KW"/>
</dbReference>
<keyword evidence="3" id="KW-0805">Transcription regulation</keyword>
<protein>
    <recommendedName>
        <fullName evidence="5">Sigma-54 factor interaction domain-containing protein</fullName>
    </recommendedName>
</protein>
<comment type="caution">
    <text evidence="6">The sequence shown here is derived from an EMBL/GenBank/DDBJ whole genome shotgun (WGS) entry which is preliminary data.</text>
</comment>
<keyword evidence="7" id="KW-1185">Reference proteome</keyword>
<dbReference type="EMBL" id="VTOW01000014">
    <property type="protein sequence ID" value="NKE73824.1"/>
    <property type="molecule type" value="Genomic_DNA"/>
</dbReference>
<dbReference type="AlphaFoldDB" id="A0A7X6IE88"/>
<name>A0A7X6IE88_9BACT</name>
<dbReference type="InterPro" id="IPR002078">
    <property type="entry name" value="Sigma_54_int"/>
</dbReference>
<dbReference type="Pfam" id="PF02954">
    <property type="entry name" value="HTH_8"/>
    <property type="match status" value="1"/>
</dbReference>
<sequence>MRFSPEAEKVLLNYSWPGNVRELRNMIEQTVLLSRDSVIAPEQLSLLTGLIKMNQVDRQKENMDRFPLPLQGISLEKVERDFVLQALEQTSWNVTQAAKLLGLTRDTLRYRMDKYKLEPSSSQ</sequence>
<dbReference type="Pfam" id="PF25601">
    <property type="entry name" value="AAA_lid_14"/>
    <property type="match status" value="1"/>
</dbReference>
<feature type="domain" description="Sigma-54 factor interaction" evidence="5">
    <location>
        <begin position="1"/>
        <end position="32"/>
    </location>
</feature>
<dbReference type="InterPro" id="IPR025944">
    <property type="entry name" value="Sigma_54_int_dom_CS"/>
</dbReference>
<evidence type="ECO:0000313" key="7">
    <source>
        <dbReference type="Proteomes" id="UP000534783"/>
    </source>
</evidence>
<reference evidence="6 7" key="1">
    <citation type="journal article" date="2020" name="Nature">
        <title>Bacterial chemolithoautotrophy via manganese oxidation.</title>
        <authorList>
            <person name="Yu H."/>
            <person name="Leadbetter J.R."/>
        </authorList>
    </citation>
    <scope>NUCLEOTIDE SEQUENCE [LARGE SCALE GENOMIC DNA]</scope>
    <source>
        <strain evidence="6 7">Mn-1</strain>
    </source>
</reference>
<dbReference type="PRINTS" id="PR01590">
    <property type="entry name" value="HTHFIS"/>
</dbReference>
<evidence type="ECO:0000256" key="2">
    <source>
        <dbReference type="ARBA" id="ARBA00022840"/>
    </source>
</evidence>
<organism evidence="6 7">
    <name type="scientific">Candidatus Manganitrophus noduliformans</name>
    <dbReference type="NCBI Taxonomy" id="2606439"/>
    <lineage>
        <taxon>Bacteria</taxon>
        <taxon>Pseudomonadati</taxon>
        <taxon>Nitrospirota</taxon>
        <taxon>Nitrospiria</taxon>
        <taxon>Candidatus Troglogloeales</taxon>
        <taxon>Candidatus Manganitrophaceae</taxon>
        <taxon>Candidatus Manganitrophus</taxon>
    </lineage>
</organism>
<dbReference type="InterPro" id="IPR009057">
    <property type="entry name" value="Homeodomain-like_sf"/>
</dbReference>
<dbReference type="GO" id="GO:0006355">
    <property type="term" value="P:regulation of DNA-templated transcription"/>
    <property type="evidence" value="ECO:0007669"/>
    <property type="project" value="InterPro"/>
</dbReference>
<gene>
    <name evidence="6" type="ORF">MNODULE_24040</name>
</gene>
<dbReference type="RefSeq" id="WP_238339742.1">
    <property type="nucleotide sequence ID" value="NZ_VTOW01000014.1"/>
</dbReference>
<dbReference type="Proteomes" id="UP000534783">
    <property type="component" value="Unassembled WGS sequence"/>
</dbReference>
<evidence type="ECO:0000256" key="1">
    <source>
        <dbReference type="ARBA" id="ARBA00022741"/>
    </source>
</evidence>
<keyword evidence="1" id="KW-0547">Nucleotide-binding</keyword>
<dbReference type="GO" id="GO:0043565">
    <property type="term" value="F:sequence-specific DNA binding"/>
    <property type="evidence" value="ECO:0007669"/>
    <property type="project" value="InterPro"/>
</dbReference>
<evidence type="ECO:0000259" key="5">
    <source>
        <dbReference type="PROSITE" id="PS50045"/>
    </source>
</evidence>
<dbReference type="Gene3D" id="1.10.10.60">
    <property type="entry name" value="Homeodomain-like"/>
    <property type="match status" value="1"/>
</dbReference>
<dbReference type="InterPro" id="IPR058031">
    <property type="entry name" value="AAA_lid_NorR"/>
</dbReference>
<accession>A0A7X6IE88</accession>
<keyword evidence="2" id="KW-0067">ATP-binding</keyword>
<evidence type="ECO:0000313" key="6">
    <source>
        <dbReference type="EMBL" id="NKE73824.1"/>
    </source>
</evidence>
<proteinExistence type="predicted"/>